<feature type="coiled-coil region" evidence="5">
    <location>
        <begin position="581"/>
        <end position="622"/>
    </location>
</feature>
<dbReference type="InterPro" id="IPR020472">
    <property type="entry name" value="WD40_PAC1"/>
</dbReference>
<reference evidence="8 9" key="1">
    <citation type="journal article" date="2021" name="BMC Genomics">
        <title>Telomere-to-telomere genome assembly of asparaginase-producing Trichoderma simmonsii.</title>
        <authorList>
            <person name="Chung D."/>
            <person name="Kwon Y.M."/>
            <person name="Yang Y."/>
        </authorList>
    </citation>
    <scope>NUCLEOTIDE SEQUENCE [LARGE SCALE GENOMIC DNA]</scope>
    <source>
        <strain evidence="8 9">GH-Sj1</strain>
    </source>
</reference>
<evidence type="ECO:0000256" key="2">
    <source>
        <dbReference type="ARBA" id="ARBA00022737"/>
    </source>
</evidence>
<evidence type="ECO:0000256" key="1">
    <source>
        <dbReference type="ARBA" id="ARBA00022574"/>
    </source>
</evidence>
<dbReference type="PROSITE" id="PS50297">
    <property type="entry name" value="ANK_REP_REGION"/>
    <property type="match status" value="1"/>
</dbReference>
<sequence length="1090" mass="121662">MRLINTQTFELKDFLYGTIPPYAILSHTWGDDSEELTLSDVKNGNINKPGVGSIKLRGCCEQAQKDGLEFAWIDTCCIDKTNLVELSEAINSMFRWYNCASVCYAYLSDVPEDDNPSERGSRFRSSRWFQRGWTLQELLAPKHLRFFNTKWRFIGTKGTISNVIKDITHVPRQFLFGITGLHVASVAQRMSWAAQRETKRPEDLAYCLLGIFGIAMPMIYGEGGEQAFIRLQEQIMKSTRDDSILAWGLSDGSNSSLVSNEAITSSILQNKARSGNVLATSPKYFANSGQIVCWEQTHGQLQSLDMFGGSLRISLPLFTSTTTGETIGILSCGPASNPHQAVGLPLARTSSVISNEYARLWERPSVLRTIIADGAPPELIFIKSDGQKDVSIETTIQYWLYEHDLFTQINLTLVDVEPPVCWDKQTNLISQTNSGDADKKPILLRLRYNESESLDFVAILETSQPDSDTEVSRNYKMCNVLTCTRDESLLEIAETESLQRLYPGTPGKLGKTCDRNDALQLRIRLEPAEGGIMVITPDAVVLKANGTIKPPEEAEFILDFRQLLRERSQFYPKFNDVIVRSKTYGDRLQRAKQERVEVERQLRELEAKQRTLVEEEKDCAREMYYVGEEQAKLKERQDVLSERMGRAYHQLVNLSGFNDNNQQLDRTIFQDALENGDAGAVKMIVYKVDYRGTWNDKWIHLITASIRGDVDAVQKVLSTRGCQADGTDTLFGRTALSWAGGNGHEAIVQLLLDSNKVDVNSRDYNGWTPLKWATEKKHTKTAQLLLDQGATLDGPLRAHRGVIKAMAFSHDSKLIVSGANDNTIKIWDTSTGQCQQTLQGYGEKNASLVVFSHDSRLVASVSDDYLIRVWNRATCRCQLILEGHADSINAVAFTHDSKLIVSGSTDKTIKIWDSETGAFQRRLHDDTETRSIAVSHDSSLVVTGSWNGTSKLWDMTTGQCLQIFRGHKSPVLSVAFSHDSRQVVSLDFGGLIKIWSISAAAADHHQTMQSKLKQAGLVTFSANSTLAVCASVAANAVEIWDSSTGQCQKTIQGPDLHIHSIAISQDAQLIASSVLHNMEGRIKVWDRIVL</sequence>
<keyword evidence="2" id="KW-0677">Repeat</keyword>
<dbReference type="PANTHER" id="PTHR10622">
    <property type="entry name" value="HET DOMAIN-CONTAINING PROTEIN"/>
    <property type="match status" value="1"/>
</dbReference>
<feature type="repeat" description="ANK" evidence="3">
    <location>
        <begin position="765"/>
        <end position="793"/>
    </location>
</feature>
<dbReference type="Pfam" id="PF06985">
    <property type="entry name" value="HET"/>
    <property type="match status" value="1"/>
</dbReference>
<evidence type="ECO:0008006" key="10">
    <source>
        <dbReference type="Google" id="ProtNLM"/>
    </source>
</evidence>
<feature type="repeat" description="WD" evidence="4">
    <location>
        <begin position="964"/>
        <end position="1005"/>
    </location>
</feature>
<dbReference type="SUPFAM" id="SSF50978">
    <property type="entry name" value="WD40 repeat-like"/>
    <property type="match status" value="1"/>
</dbReference>
<evidence type="ECO:0000256" key="3">
    <source>
        <dbReference type="PROSITE-ProRule" id="PRU00023"/>
    </source>
</evidence>
<dbReference type="InterPro" id="IPR010730">
    <property type="entry name" value="HET"/>
</dbReference>
<feature type="domain" description="DUF8212" evidence="7">
    <location>
        <begin position="226"/>
        <end position="304"/>
    </location>
</feature>
<dbReference type="InterPro" id="IPR001680">
    <property type="entry name" value="WD40_rpt"/>
</dbReference>
<evidence type="ECO:0000313" key="9">
    <source>
        <dbReference type="Proteomes" id="UP000826661"/>
    </source>
</evidence>
<dbReference type="EMBL" id="CP075869">
    <property type="protein sequence ID" value="QYT03735.1"/>
    <property type="molecule type" value="Genomic_DNA"/>
</dbReference>
<dbReference type="SMART" id="SM00320">
    <property type="entry name" value="WD40"/>
    <property type="match status" value="6"/>
</dbReference>
<name>A0A8G0LMT9_9HYPO</name>
<dbReference type="Gene3D" id="2.130.10.10">
    <property type="entry name" value="YVTN repeat-like/Quinoprotein amine dehydrogenase"/>
    <property type="match status" value="3"/>
</dbReference>
<dbReference type="InterPro" id="IPR036770">
    <property type="entry name" value="Ankyrin_rpt-contain_sf"/>
</dbReference>
<dbReference type="SMART" id="SM00248">
    <property type="entry name" value="ANK"/>
    <property type="match status" value="3"/>
</dbReference>
<proteinExistence type="predicted"/>
<evidence type="ECO:0000256" key="4">
    <source>
        <dbReference type="PROSITE-ProRule" id="PRU00221"/>
    </source>
</evidence>
<evidence type="ECO:0000259" key="7">
    <source>
        <dbReference type="Pfam" id="PF26640"/>
    </source>
</evidence>
<dbReference type="InterPro" id="IPR058525">
    <property type="entry name" value="DUF8212"/>
</dbReference>
<feature type="repeat" description="WD" evidence="4">
    <location>
        <begin position="796"/>
        <end position="837"/>
    </location>
</feature>
<protein>
    <recommendedName>
        <fullName evidence="10">Heterokaryon incompatibility domain-containing protein</fullName>
    </recommendedName>
</protein>
<keyword evidence="3" id="KW-0040">ANK repeat</keyword>
<dbReference type="InterPro" id="IPR015943">
    <property type="entry name" value="WD40/YVTN_repeat-like_dom_sf"/>
</dbReference>
<feature type="repeat" description="WD" evidence="4">
    <location>
        <begin position="931"/>
        <end position="963"/>
    </location>
</feature>
<keyword evidence="5" id="KW-0175">Coiled coil</keyword>
<dbReference type="PRINTS" id="PR00320">
    <property type="entry name" value="GPROTEINBRPT"/>
</dbReference>
<feature type="repeat" description="WD" evidence="4">
    <location>
        <begin position="881"/>
        <end position="922"/>
    </location>
</feature>
<dbReference type="InterPro" id="IPR002110">
    <property type="entry name" value="Ankyrin_rpt"/>
</dbReference>
<evidence type="ECO:0000256" key="5">
    <source>
        <dbReference type="SAM" id="Coils"/>
    </source>
</evidence>
<gene>
    <name evidence="8" type="ORF">H0G86_010684</name>
</gene>
<dbReference type="Proteomes" id="UP000826661">
    <property type="component" value="Chromosome VI"/>
</dbReference>
<dbReference type="Pfam" id="PF00400">
    <property type="entry name" value="WD40"/>
    <property type="match status" value="6"/>
</dbReference>
<keyword evidence="1 4" id="KW-0853">WD repeat</keyword>
<feature type="domain" description="Heterokaryon incompatibility" evidence="6">
    <location>
        <begin position="22"/>
        <end position="112"/>
    </location>
</feature>
<dbReference type="PROSITE" id="PS00678">
    <property type="entry name" value="WD_REPEATS_1"/>
    <property type="match status" value="3"/>
</dbReference>
<dbReference type="SUPFAM" id="SSF48403">
    <property type="entry name" value="Ankyrin repeat"/>
    <property type="match status" value="1"/>
</dbReference>
<dbReference type="InterPro" id="IPR019775">
    <property type="entry name" value="WD40_repeat_CS"/>
</dbReference>
<dbReference type="PROSITE" id="PS50294">
    <property type="entry name" value="WD_REPEATS_REGION"/>
    <property type="match status" value="3"/>
</dbReference>
<evidence type="ECO:0000313" key="8">
    <source>
        <dbReference type="EMBL" id="QYT03735.1"/>
    </source>
</evidence>
<dbReference type="Pfam" id="PF12796">
    <property type="entry name" value="Ank_2"/>
    <property type="match status" value="1"/>
</dbReference>
<keyword evidence="9" id="KW-1185">Reference proteome</keyword>
<dbReference type="CDD" id="cd00200">
    <property type="entry name" value="WD40"/>
    <property type="match status" value="1"/>
</dbReference>
<dbReference type="AlphaFoldDB" id="A0A8G0LMT9"/>
<dbReference type="Gene3D" id="1.25.40.20">
    <property type="entry name" value="Ankyrin repeat-containing domain"/>
    <property type="match status" value="1"/>
</dbReference>
<organism evidence="8 9">
    <name type="scientific">Trichoderma simmonsii</name>
    <dbReference type="NCBI Taxonomy" id="1491479"/>
    <lineage>
        <taxon>Eukaryota</taxon>
        <taxon>Fungi</taxon>
        <taxon>Dikarya</taxon>
        <taxon>Ascomycota</taxon>
        <taxon>Pezizomycotina</taxon>
        <taxon>Sordariomycetes</taxon>
        <taxon>Hypocreomycetidae</taxon>
        <taxon>Hypocreales</taxon>
        <taxon>Hypocreaceae</taxon>
        <taxon>Trichoderma</taxon>
    </lineage>
</organism>
<dbReference type="PROSITE" id="PS50088">
    <property type="entry name" value="ANK_REPEAT"/>
    <property type="match status" value="1"/>
</dbReference>
<dbReference type="PROSITE" id="PS50082">
    <property type="entry name" value="WD_REPEATS_2"/>
    <property type="match status" value="4"/>
</dbReference>
<evidence type="ECO:0000259" key="6">
    <source>
        <dbReference type="Pfam" id="PF06985"/>
    </source>
</evidence>
<dbReference type="PANTHER" id="PTHR10622:SF10">
    <property type="entry name" value="HET DOMAIN-CONTAINING PROTEIN"/>
    <property type="match status" value="1"/>
</dbReference>
<accession>A0A8G0LMT9</accession>
<dbReference type="Pfam" id="PF26640">
    <property type="entry name" value="DUF8212"/>
    <property type="match status" value="1"/>
</dbReference>
<dbReference type="InterPro" id="IPR036322">
    <property type="entry name" value="WD40_repeat_dom_sf"/>
</dbReference>